<evidence type="ECO:0000256" key="1">
    <source>
        <dbReference type="SAM" id="MobiDB-lite"/>
    </source>
</evidence>
<feature type="region of interest" description="Disordered" evidence="1">
    <location>
        <begin position="1"/>
        <end position="38"/>
    </location>
</feature>
<organism evidence="3 4">
    <name type="scientific">Apiospora saccharicola</name>
    <dbReference type="NCBI Taxonomy" id="335842"/>
    <lineage>
        <taxon>Eukaryota</taxon>
        <taxon>Fungi</taxon>
        <taxon>Dikarya</taxon>
        <taxon>Ascomycota</taxon>
        <taxon>Pezizomycotina</taxon>
        <taxon>Sordariomycetes</taxon>
        <taxon>Xylariomycetidae</taxon>
        <taxon>Amphisphaeriales</taxon>
        <taxon>Apiosporaceae</taxon>
        <taxon>Apiospora</taxon>
    </lineage>
</organism>
<feature type="compositionally biased region" description="Low complexity" evidence="1">
    <location>
        <begin position="9"/>
        <end position="18"/>
    </location>
</feature>
<comment type="caution">
    <text evidence="3">The sequence shown here is derived from an EMBL/GenBank/DDBJ whole genome shotgun (WGS) entry which is preliminary data.</text>
</comment>
<reference evidence="3 4" key="1">
    <citation type="submission" date="2023-01" db="EMBL/GenBank/DDBJ databases">
        <title>Analysis of 21 Apiospora genomes using comparative genomics revels a genus with tremendous synthesis potential of carbohydrate active enzymes and secondary metabolites.</title>
        <authorList>
            <person name="Sorensen T."/>
        </authorList>
    </citation>
    <scope>NUCLEOTIDE SEQUENCE [LARGE SCALE GENOMIC DNA]</scope>
    <source>
        <strain evidence="3 4">CBS 83171</strain>
    </source>
</reference>
<evidence type="ECO:0000313" key="4">
    <source>
        <dbReference type="Proteomes" id="UP001446871"/>
    </source>
</evidence>
<dbReference type="Proteomes" id="UP001446871">
    <property type="component" value="Unassembled WGS sequence"/>
</dbReference>
<sequence length="363" mass="41241">MVKQRKPAKSAAAGSSSTTKKRSKLSSGKPPAPLQSPPEALKPLLETLEEKHAYLIHVDDKPAAFKRQIFAVPVAMNLAIIGLFCWRVYTMGEWYLQLMASTLGYPNETTIIAADHDFWQVVAPAIAWRSAHFLLDTVLFIFVWPWPVDFFLASRHGNPVNWRWNVGFRDDEVVVRRSRRWDTAALKHDVAFNDNGRDQMLQQIALAASPEYLREKTGYLMMNKAWNLDWGVMVDATVMLDKKMATLDDFRLLALVHSEEFGWLAIDLSDGAKPLAPEEEARRKQIFLFRDALTAVGKEDLFYRWIEVVQYEVTKPGGFTPERQAVVAKEVRELFGKEGIDFDEFWKESVGTDGIAGMDNAGM</sequence>
<name>A0ABR1U365_9PEZI</name>
<gene>
    <name evidence="3" type="ORF">PG996_012639</name>
</gene>
<dbReference type="EMBL" id="JAQQWM010000008">
    <property type="protein sequence ID" value="KAK8053338.1"/>
    <property type="molecule type" value="Genomic_DNA"/>
</dbReference>
<feature type="transmembrane region" description="Helical" evidence="2">
    <location>
        <begin position="69"/>
        <end position="89"/>
    </location>
</feature>
<keyword evidence="2" id="KW-1133">Transmembrane helix</keyword>
<evidence type="ECO:0000256" key="2">
    <source>
        <dbReference type="SAM" id="Phobius"/>
    </source>
</evidence>
<evidence type="ECO:0000313" key="3">
    <source>
        <dbReference type="EMBL" id="KAK8053338.1"/>
    </source>
</evidence>
<keyword evidence="2" id="KW-0472">Membrane</keyword>
<keyword evidence="4" id="KW-1185">Reference proteome</keyword>
<protein>
    <submittedName>
        <fullName evidence="3">Uncharacterized protein</fullName>
    </submittedName>
</protein>
<accession>A0ABR1U365</accession>
<proteinExistence type="predicted"/>
<keyword evidence="2" id="KW-0812">Transmembrane</keyword>